<dbReference type="GO" id="GO:0015771">
    <property type="term" value="P:trehalose transport"/>
    <property type="evidence" value="ECO:0007669"/>
    <property type="project" value="TreeGrafter"/>
</dbReference>
<accession>A0AA37MZ11</accession>
<feature type="transmembrane region" description="Helical" evidence="12">
    <location>
        <begin position="307"/>
        <end position="327"/>
    </location>
</feature>
<feature type="transmembrane region" description="Helical" evidence="12">
    <location>
        <begin position="110"/>
        <end position="132"/>
    </location>
</feature>
<dbReference type="AlphaFoldDB" id="A0AA37MZ11"/>
<keyword evidence="7 12" id="KW-0812">Transmembrane</keyword>
<dbReference type="GO" id="GO:0005886">
    <property type="term" value="C:plasma membrane"/>
    <property type="evidence" value="ECO:0007669"/>
    <property type="project" value="UniProtKB-SubCell"/>
</dbReference>
<protein>
    <submittedName>
        <fullName evidence="15">PTS fructose transporter subunit IIB</fullName>
    </submittedName>
</protein>
<dbReference type="EMBL" id="BQKV01000098">
    <property type="protein sequence ID" value="GJN65519.1"/>
    <property type="molecule type" value="Genomic_DNA"/>
</dbReference>
<feature type="domain" description="PTS EIIB type-1" evidence="13">
    <location>
        <begin position="6"/>
        <end position="88"/>
    </location>
</feature>
<dbReference type="GO" id="GO:0009401">
    <property type="term" value="P:phosphoenolpyruvate-dependent sugar phosphotransferase system"/>
    <property type="evidence" value="ECO:0007669"/>
    <property type="project" value="UniProtKB-KW"/>
</dbReference>
<dbReference type="PROSITE" id="PS51098">
    <property type="entry name" value="PTS_EIIB_TYPE_1"/>
    <property type="match status" value="1"/>
</dbReference>
<dbReference type="InterPro" id="IPR003352">
    <property type="entry name" value="PTS_EIIC"/>
</dbReference>
<feature type="transmembrane region" description="Helical" evidence="12">
    <location>
        <begin position="152"/>
        <end position="173"/>
    </location>
</feature>
<dbReference type="InterPro" id="IPR001996">
    <property type="entry name" value="PTS_IIB_1"/>
</dbReference>
<keyword evidence="3" id="KW-1003">Cell membrane</keyword>
<evidence type="ECO:0000256" key="4">
    <source>
        <dbReference type="ARBA" id="ARBA00022597"/>
    </source>
</evidence>
<dbReference type="PANTHER" id="PTHR30175">
    <property type="entry name" value="PHOSPHOTRANSFERASE SYSTEM TRANSPORT PROTEIN"/>
    <property type="match status" value="1"/>
</dbReference>
<keyword evidence="10 12" id="KW-0472">Membrane</keyword>
<gene>
    <name evidence="15" type="primary">pts11BC_4</name>
    <name evidence="15" type="ORF">JCM17207_21440</name>
</gene>
<proteinExistence type="predicted"/>
<evidence type="ECO:0000256" key="9">
    <source>
        <dbReference type="ARBA" id="ARBA00022989"/>
    </source>
</evidence>
<dbReference type="PANTHER" id="PTHR30175:SF1">
    <property type="entry name" value="PTS SYSTEM ARBUTIN-, CELLOBIOSE-, AND SALICIN-SPECIFIC EIIBC COMPONENT-RELATED"/>
    <property type="match status" value="1"/>
</dbReference>
<reference evidence="15" key="1">
    <citation type="journal article" date="2022" name="Int. J. Syst. Evol. Microbiol.">
        <title>Genome-based, phenotypic and chemotaxonomic classification of Faecalibacterium strains: proposal of three novel species Faecalibacterium duncaniae sp. nov., Faecalibacterium hattorii sp. nov. and Faecalibacterium gallinarum sp. nov. .</title>
        <authorList>
            <person name="Sakamoto M."/>
            <person name="Sakurai N."/>
            <person name="Tanno H."/>
            <person name="Iino T."/>
            <person name="Ohkuma M."/>
            <person name="Endo A."/>
        </authorList>
    </citation>
    <scope>NUCLEOTIDE SEQUENCE</scope>
    <source>
        <strain evidence="15">JCM 17207</strain>
    </source>
</reference>
<feature type="transmembrane region" description="Helical" evidence="12">
    <location>
        <begin position="436"/>
        <end position="457"/>
    </location>
</feature>
<evidence type="ECO:0000256" key="7">
    <source>
        <dbReference type="ARBA" id="ARBA00022692"/>
    </source>
</evidence>
<keyword evidence="5" id="KW-0808">Transferase</keyword>
<dbReference type="RefSeq" id="WP_238317735.1">
    <property type="nucleotide sequence ID" value="NZ_BQKV01000098.1"/>
</dbReference>
<sequence length="467" mass="49798">MAIDNKQIALDVLAAVGGKDNITSVTHCMTRLRFNLKDLSLPDREQVKSIKGVLGVVESGGQFQVIIGQNVPKVYEHVCALTGLQSQAPVPENLDKPKEKLTPKKIGNNILNYMAGCMTPLIPVMMASAMFKTLMVILGPDMLGLVGAESDVYILLDFLYDGFYYFIPIFLGYTAAVKLGLNPGLGMYAGAILLVPDFVALVGNVESFKIYGLFNVPLNNYGQSVLPAVLSVWVLSYIYKFFKKIIPDTLSTIFTPFLSMVVMVPIEFCLLAPLGSICGDYLGNGMIAFGEFGGFIAVAVVAAIWEYLVMSGMHVVLITFAITSLLSTGVDTFVLTAGGCATWSAIGMALGAFLRLKDKEEKSLAFGYFVSGILGGVTEPALYGIGFKYKRPFIAMSIGGALGGLYAGIMHVGTYVMGAANFLSVLGYVAGGTSNMVNGIIACLISLFGAAIATYMIGFAPADLETK</sequence>
<evidence type="ECO:0000256" key="2">
    <source>
        <dbReference type="ARBA" id="ARBA00022448"/>
    </source>
</evidence>
<comment type="caution">
    <text evidence="15">The sequence shown here is derived from an EMBL/GenBank/DDBJ whole genome shotgun (WGS) entry which is preliminary data.</text>
</comment>
<evidence type="ECO:0000313" key="16">
    <source>
        <dbReference type="Proteomes" id="UP001055185"/>
    </source>
</evidence>
<comment type="subcellular location">
    <subcellularLocation>
        <location evidence="1">Cell membrane</location>
        <topology evidence="1">Multi-pass membrane protein</topology>
    </subcellularLocation>
</comment>
<dbReference type="PROSITE" id="PS01035">
    <property type="entry name" value="PTS_EIIB_TYPE_1_CYS"/>
    <property type="match status" value="1"/>
</dbReference>
<evidence type="ECO:0000256" key="8">
    <source>
        <dbReference type="ARBA" id="ARBA00022777"/>
    </source>
</evidence>
<dbReference type="Pfam" id="PF00367">
    <property type="entry name" value="PTS_EIIB"/>
    <property type="match status" value="1"/>
</dbReference>
<feature type="transmembrane region" description="Helical" evidence="12">
    <location>
        <begin position="333"/>
        <end position="354"/>
    </location>
</feature>
<dbReference type="Gene3D" id="3.30.1360.60">
    <property type="entry name" value="Glucose permease domain IIB"/>
    <property type="match status" value="1"/>
</dbReference>
<keyword evidence="9 12" id="KW-1133">Transmembrane helix</keyword>
<name>A0AA37MZ11_9FIRM</name>
<dbReference type="FunFam" id="3.30.1360.60:FF:000001">
    <property type="entry name" value="PTS system glucose-specific IIBC component PtsG"/>
    <property type="match status" value="1"/>
</dbReference>
<feature type="transmembrane region" description="Helical" evidence="12">
    <location>
        <begin position="281"/>
        <end position="300"/>
    </location>
</feature>
<evidence type="ECO:0000256" key="10">
    <source>
        <dbReference type="ARBA" id="ARBA00023136"/>
    </source>
</evidence>
<feature type="active site" description="Phosphocysteine intermediate; for EIIB activity" evidence="11">
    <location>
        <position position="28"/>
    </location>
</feature>
<evidence type="ECO:0000256" key="12">
    <source>
        <dbReference type="SAM" id="Phobius"/>
    </source>
</evidence>
<dbReference type="Pfam" id="PF02378">
    <property type="entry name" value="PTS_EIIC"/>
    <property type="match status" value="1"/>
</dbReference>
<dbReference type="InterPro" id="IPR050558">
    <property type="entry name" value="PTS_Sugar-Specific_Components"/>
</dbReference>
<keyword evidence="16" id="KW-1185">Reference proteome</keyword>
<keyword evidence="2" id="KW-0813">Transport</keyword>
<evidence type="ECO:0000259" key="13">
    <source>
        <dbReference type="PROSITE" id="PS51098"/>
    </source>
</evidence>
<feature type="transmembrane region" description="Helical" evidence="12">
    <location>
        <begin position="405"/>
        <end position="429"/>
    </location>
</feature>
<keyword evidence="6" id="KW-0598">Phosphotransferase system</keyword>
<organism evidence="15 16">
    <name type="scientific">Faecalibacterium gallinarum</name>
    <dbReference type="NCBI Taxonomy" id="2903556"/>
    <lineage>
        <taxon>Bacteria</taxon>
        <taxon>Bacillati</taxon>
        <taxon>Bacillota</taxon>
        <taxon>Clostridia</taxon>
        <taxon>Eubacteriales</taxon>
        <taxon>Oscillospiraceae</taxon>
        <taxon>Faecalibacterium</taxon>
    </lineage>
</organism>
<dbReference type="InterPro" id="IPR013013">
    <property type="entry name" value="PTS_EIIC_1"/>
</dbReference>
<feature type="domain" description="PTS EIIC type-1" evidence="14">
    <location>
        <begin position="112"/>
        <end position="467"/>
    </location>
</feature>
<keyword evidence="4" id="KW-0762">Sugar transport</keyword>
<feature type="transmembrane region" description="Helical" evidence="12">
    <location>
        <begin position="254"/>
        <end position="275"/>
    </location>
</feature>
<evidence type="ECO:0000259" key="14">
    <source>
        <dbReference type="PROSITE" id="PS51103"/>
    </source>
</evidence>
<evidence type="ECO:0000256" key="3">
    <source>
        <dbReference type="ARBA" id="ARBA00022475"/>
    </source>
</evidence>
<feature type="transmembrane region" description="Helical" evidence="12">
    <location>
        <begin position="185"/>
        <end position="205"/>
    </location>
</feature>
<evidence type="ECO:0000256" key="6">
    <source>
        <dbReference type="ARBA" id="ARBA00022683"/>
    </source>
</evidence>
<dbReference type="InterPro" id="IPR018113">
    <property type="entry name" value="PTrfase_EIIB_Cys"/>
</dbReference>
<feature type="transmembrane region" description="Helical" evidence="12">
    <location>
        <begin position="225"/>
        <end position="242"/>
    </location>
</feature>
<evidence type="ECO:0000313" key="15">
    <source>
        <dbReference type="EMBL" id="GJN65519.1"/>
    </source>
</evidence>
<dbReference type="GO" id="GO:0090589">
    <property type="term" value="F:protein-phosphocysteine-trehalose phosphotransferase system transporter activity"/>
    <property type="evidence" value="ECO:0007669"/>
    <property type="project" value="TreeGrafter"/>
</dbReference>
<dbReference type="GO" id="GO:0016301">
    <property type="term" value="F:kinase activity"/>
    <property type="evidence" value="ECO:0007669"/>
    <property type="project" value="UniProtKB-KW"/>
</dbReference>
<evidence type="ECO:0000256" key="5">
    <source>
        <dbReference type="ARBA" id="ARBA00022679"/>
    </source>
</evidence>
<dbReference type="SUPFAM" id="SSF55604">
    <property type="entry name" value="Glucose permease domain IIB"/>
    <property type="match status" value="1"/>
</dbReference>
<dbReference type="Proteomes" id="UP001055185">
    <property type="component" value="Unassembled WGS sequence"/>
</dbReference>
<dbReference type="GO" id="GO:0008982">
    <property type="term" value="F:protein-N(PI)-phosphohistidine-sugar phosphotransferase activity"/>
    <property type="evidence" value="ECO:0007669"/>
    <property type="project" value="InterPro"/>
</dbReference>
<feature type="transmembrane region" description="Helical" evidence="12">
    <location>
        <begin position="366"/>
        <end position="385"/>
    </location>
</feature>
<keyword evidence="8" id="KW-0418">Kinase</keyword>
<evidence type="ECO:0000256" key="1">
    <source>
        <dbReference type="ARBA" id="ARBA00004651"/>
    </source>
</evidence>
<dbReference type="PROSITE" id="PS51103">
    <property type="entry name" value="PTS_EIIC_TYPE_1"/>
    <property type="match status" value="1"/>
</dbReference>
<dbReference type="CDD" id="cd00212">
    <property type="entry name" value="PTS_IIB_glc"/>
    <property type="match status" value="1"/>
</dbReference>
<dbReference type="InterPro" id="IPR036878">
    <property type="entry name" value="Glu_permease_IIB"/>
</dbReference>
<evidence type="ECO:0000256" key="11">
    <source>
        <dbReference type="PROSITE-ProRule" id="PRU00421"/>
    </source>
</evidence>